<dbReference type="PANTHER" id="PTHR33336:SF15">
    <property type="entry name" value="ABM DOMAIN-CONTAINING PROTEIN"/>
    <property type="match status" value="1"/>
</dbReference>
<dbReference type="SUPFAM" id="SSF54909">
    <property type="entry name" value="Dimeric alpha+beta barrel"/>
    <property type="match status" value="1"/>
</dbReference>
<sequence length="107" mass="12333">MINGNRKGDYTMIKVVAKQVIKADKIEEFLQAAKQLVQDTNQKDAGCISYDLYQDVSNSQVLTIIEEWENKESLDQHMKAEHFQKAMVVFKDFTEGEGEINLYQKLS</sequence>
<accession>A0A371JHF3</accession>
<proteinExistence type="predicted"/>
<dbReference type="GO" id="GO:0004497">
    <property type="term" value="F:monooxygenase activity"/>
    <property type="evidence" value="ECO:0007669"/>
    <property type="project" value="UniProtKB-KW"/>
</dbReference>
<keyword evidence="2" id="KW-0503">Monooxygenase</keyword>
<feature type="domain" description="ABM" evidence="1">
    <location>
        <begin position="13"/>
        <end position="102"/>
    </location>
</feature>
<evidence type="ECO:0000313" key="2">
    <source>
        <dbReference type="EMBL" id="RDY32117.1"/>
    </source>
</evidence>
<dbReference type="InterPro" id="IPR011008">
    <property type="entry name" value="Dimeric_a/b-barrel"/>
</dbReference>
<evidence type="ECO:0000313" key="3">
    <source>
        <dbReference type="Proteomes" id="UP000216411"/>
    </source>
</evidence>
<dbReference type="PROSITE" id="PS51725">
    <property type="entry name" value="ABM"/>
    <property type="match status" value="1"/>
</dbReference>
<dbReference type="Pfam" id="PF03992">
    <property type="entry name" value="ABM"/>
    <property type="match status" value="1"/>
</dbReference>
<dbReference type="PANTHER" id="PTHR33336">
    <property type="entry name" value="QUINOL MONOOXYGENASE YGIN-RELATED"/>
    <property type="match status" value="1"/>
</dbReference>
<dbReference type="EMBL" id="NOKA02000006">
    <property type="protein sequence ID" value="RDY32117.1"/>
    <property type="molecule type" value="Genomic_DNA"/>
</dbReference>
<protein>
    <submittedName>
        <fullName evidence="2">Antibiotic biosynthesis monooxygenase</fullName>
    </submittedName>
</protein>
<dbReference type="OrthoDB" id="287932at2"/>
<evidence type="ECO:0000259" key="1">
    <source>
        <dbReference type="PROSITE" id="PS51725"/>
    </source>
</evidence>
<comment type="caution">
    <text evidence="2">The sequence shown here is derived from an EMBL/GenBank/DDBJ whole genome shotgun (WGS) entry which is preliminary data.</text>
</comment>
<organism evidence="2 3">
    <name type="scientific">Lachnotalea glycerini</name>
    <dbReference type="NCBI Taxonomy" id="1763509"/>
    <lineage>
        <taxon>Bacteria</taxon>
        <taxon>Bacillati</taxon>
        <taxon>Bacillota</taxon>
        <taxon>Clostridia</taxon>
        <taxon>Lachnospirales</taxon>
        <taxon>Lachnospiraceae</taxon>
        <taxon>Lachnotalea</taxon>
    </lineage>
</organism>
<dbReference type="AlphaFoldDB" id="A0A371JHF3"/>
<keyword evidence="2" id="KW-0560">Oxidoreductase</keyword>
<reference evidence="2 3" key="1">
    <citation type="journal article" date="2017" name="Genome Announc.">
        <title>Draft Genome Sequence of a Sporulating and Motile Strain of Lachnotalea glycerini Isolated from Water in Quebec City, Canada.</title>
        <authorList>
            <person name="Maheux A.F."/>
            <person name="Boudreau D.K."/>
            <person name="Berube E."/>
            <person name="Boissinot M."/>
            <person name="Raymond F."/>
            <person name="Brodeur S."/>
            <person name="Corbeil J."/>
            <person name="Isabel S."/>
            <person name="Omar R.F."/>
            <person name="Bergeron M.G."/>
        </authorList>
    </citation>
    <scope>NUCLEOTIDE SEQUENCE [LARGE SCALE GENOMIC DNA]</scope>
    <source>
        <strain evidence="2 3">CCRI-19302</strain>
    </source>
</reference>
<keyword evidence="3" id="KW-1185">Reference proteome</keyword>
<dbReference type="Proteomes" id="UP000216411">
    <property type="component" value="Unassembled WGS sequence"/>
</dbReference>
<gene>
    <name evidence="2" type="ORF">CG710_006520</name>
</gene>
<name>A0A371JHF3_9FIRM</name>
<dbReference type="Gene3D" id="3.30.70.100">
    <property type="match status" value="1"/>
</dbReference>
<dbReference type="InterPro" id="IPR007138">
    <property type="entry name" value="ABM_dom"/>
</dbReference>
<dbReference type="InterPro" id="IPR050744">
    <property type="entry name" value="AI-2_Isomerase_LsrG"/>
</dbReference>